<dbReference type="Proteomes" id="UP000001798">
    <property type="component" value="Chromosome 5"/>
</dbReference>
<feature type="compositionally biased region" description="Polar residues" evidence="1">
    <location>
        <begin position="160"/>
        <end position="178"/>
    </location>
</feature>
<evidence type="ECO:0000313" key="3">
    <source>
        <dbReference type="Proteomes" id="UP000001798"/>
    </source>
</evidence>
<dbReference type="EMBL" id="CP009809">
    <property type="protein sequence ID" value="ATZ49706.1"/>
    <property type="molecule type" value="Genomic_DNA"/>
</dbReference>
<dbReference type="VEuPathDB" id="FungiDB:Bcin05g01190"/>
<sequence length="239" mass="26572">MTWTEESVNSLANKVNELRGFYGFETVKYYTSLSNKDVFLRLPNQESSDCGVTAYMGLKGGCFGIKSCPVFSNRVDLLGRRASKADLFSQAIKWFQENSAKLPMSYKEEKLYIALKAKVHSSGSQDQQFVEEYETFISNQAKIRDHLVSQNRVGVVVSGAKSNSSISNDTAQNSLPLDTTNNNNGRGRKRAREEDTDMPGGDVEVSRKLSKQARKRAARRANALAIMADSQDQSTQKSS</sequence>
<organism evidence="2 3">
    <name type="scientific">Botryotinia fuckeliana (strain B05.10)</name>
    <name type="common">Noble rot fungus</name>
    <name type="synonym">Botrytis cinerea</name>
    <dbReference type="NCBI Taxonomy" id="332648"/>
    <lineage>
        <taxon>Eukaryota</taxon>
        <taxon>Fungi</taxon>
        <taxon>Dikarya</taxon>
        <taxon>Ascomycota</taxon>
        <taxon>Pezizomycotina</taxon>
        <taxon>Leotiomycetes</taxon>
        <taxon>Helotiales</taxon>
        <taxon>Sclerotiniaceae</taxon>
        <taxon>Botrytis</taxon>
    </lineage>
</organism>
<feature type="compositionally biased region" description="Polar residues" evidence="1">
    <location>
        <begin position="230"/>
        <end position="239"/>
    </location>
</feature>
<reference evidence="2 3" key="1">
    <citation type="journal article" date="2011" name="PLoS Genet.">
        <title>Genomic analysis of the necrotrophic fungal pathogens Sclerotinia sclerotiorum and Botrytis cinerea.</title>
        <authorList>
            <person name="Amselem J."/>
            <person name="Cuomo C.A."/>
            <person name="van Kan J.A."/>
            <person name="Viaud M."/>
            <person name="Benito E.P."/>
            <person name="Couloux A."/>
            <person name="Coutinho P.M."/>
            <person name="de Vries R.P."/>
            <person name="Dyer P.S."/>
            <person name="Fillinger S."/>
            <person name="Fournier E."/>
            <person name="Gout L."/>
            <person name="Hahn M."/>
            <person name="Kohn L."/>
            <person name="Lapalu N."/>
            <person name="Plummer K.M."/>
            <person name="Pradier J.M."/>
            <person name="Quevillon E."/>
            <person name="Sharon A."/>
            <person name="Simon A."/>
            <person name="ten Have A."/>
            <person name="Tudzynski B."/>
            <person name="Tudzynski P."/>
            <person name="Wincker P."/>
            <person name="Andrew M."/>
            <person name="Anthouard V."/>
            <person name="Beever R.E."/>
            <person name="Beffa R."/>
            <person name="Benoit I."/>
            <person name="Bouzid O."/>
            <person name="Brault B."/>
            <person name="Chen Z."/>
            <person name="Choquer M."/>
            <person name="Collemare J."/>
            <person name="Cotton P."/>
            <person name="Danchin E.G."/>
            <person name="Da Silva C."/>
            <person name="Gautier A."/>
            <person name="Giraud C."/>
            <person name="Giraud T."/>
            <person name="Gonzalez C."/>
            <person name="Grossetete S."/>
            <person name="Guldener U."/>
            <person name="Henrissat B."/>
            <person name="Howlett B.J."/>
            <person name="Kodira C."/>
            <person name="Kretschmer M."/>
            <person name="Lappartient A."/>
            <person name="Leroch M."/>
            <person name="Levis C."/>
            <person name="Mauceli E."/>
            <person name="Neuveglise C."/>
            <person name="Oeser B."/>
            <person name="Pearson M."/>
            <person name="Poulain J."/>
            <person name="Poussereau N."/>
            <person name="Quesneville H."/>
            <person name="Rascle C."/>
            <person name="Schumacher J."/>
            <person name="Segurens B."/>
            <person name="Sexton A."/>
            <person name="Silva E."/>
            <person name="Sirven C."/>
            <person name="Soanes D.M."/>
            <person name="Talbot N.J."/>
            <person name="Templeton M."/>
            <person name="Yandava C."/>
            <person name="Yarden O."/>
            <person name="Zeng Q."/>
            <person name="Rollins J.A."/>
            <person name="Lebrun M.H."/>
            <person name="Dickman M."/>
        </authorList>
    </citation>
    <scope>NUCLEOTIDE SEQUENCE [LARGE SCALE GENOMIC DNA]</scope>
    <source>
        <strain evidence="2 3">B05.10</strain>
    </source>
</reference>
<keyword evidence="3" id="KW-1185">Reference proteome</keyword>
<protein>
    <submittedName>
        <fullName evidence="2">Uncharacterized protein</fullName>
    </submittedName>
</protein>
<accession>A0A384JGJ1</accession>
<dbReference type="RefSeq" id="XP_024548613.1">
    <property type="nucleotide sequence ID" value="XM_024692831.1"/>
</dbReference>
<dbReference type="KEGG" id="bfu:BCIN_05g01190"/>
<evidence type="ECO:0000313" key="2">
    <source>
        <dbReference type="EMBL" id="ATZ49706.1"/>
    </source>
</evidence>
<reference evidence="2 3" key="3">
    <citation type="journal article" date="2017" name="Mol. Plant Pathol.">
        <title>A gapless genome sequence of the fungus Botrytis cinerea.</title>
        <authorList>
            <person name="Van Kan J.A."/>
            <person name="Stassen J.H."/>
            <person name="Mosbach A."/>
            <person name="Van Der Lee T.A."/>
            <person name="Faino L."/>
            <person name="Farmer A.D."/>
            <person name="Papasotiriou D.G."/>
            <person name="Zhou S."/>
            <person name="Seidl M.F."/>
            <person name="Cottam E."/>
            <person name="Edel D."/>
            <person name="Hahn M."/>
            <person name="Schwartz D.C."/>
            <person name="Dietrich R.A."/>
            <person name="Widdison S."/>
            <person name="Scalliet G."/>
        </authorList>
    </citation>
    <scope>NUCLEOTIDE SEQUENCE [LARGE SCALE GENOMIC DNA]</scope>
    <source>
        <strain evidence="2 3">B05.10</strain>
    </source>
</reference>
<dbReference type="AlphaFoldDB" id="A0A384JGJ1"/>
<reference evidence="2 3" key="2">
    <citation type="journal article" date="2012" name="Eukaryot. Cell">
        <title>Genome update of Botrytis cinerea strains B05.10 and T4.</title>
        <authorList>
            <person name="Staats M."/>
            <person name="van Kan J.A."/>
        </authorList>
    </citation>
    <scope>NUCLEOTIDE SEQUENCE [LARGE SCALE GENOMIC DNA]</scope>
    <source>
        <strain evidence="2 3">B05.10</strain>
    </source>
</reference>
<dbReference type="OrthoDB" id="3526266at2759"/>
<feature type="compositionally biased region" description="Basic residues" evidence="1">
    <location>
        <begin position="208"/>
        <end position="219"/>
    </location>
</feature>
<name>A0A384JGJ1_BOTFB</name>
<feature type="region of interest" description="Disordered" evidence="1">
    <location>
        <begin position="160"/>
        <end position="239"/>
    </location>
</feature>
<evidence type="ECO:0000256" key="1">
    <source>
        <dbReference type="SAM" id="MobiDB-lite"/>
    </source>
</evidence>
<proteinExistence type="predicted"/>
<dbReference type="GeneID" id="5426759"/>
<gene>
    <name evidence="2" type="ORF">BCIN_05g01190</name>
</gene>